<sequence length="81" mass="9111">MTLLSIGSSISVIPRILYTPCVDDPIEKLPFDHRYPEFQESGKAWCRPWVSLKLPEPACLVAELAWALCRLKLPSSMPAQV</sequence>
<name>A0A6A6EDA0_9PEZI</name>
<dbReference type="AlphaFoldDB" id="A0A6A6EDA0"/>
<dbReference type="OrthoDB" id="47330at2759"/>
<organism evidence="1 2">
    <name type="scientific">Zopfia rhizophila CBS 207.26</name>
    <dbReference type="NCBI Taxonomy" id="1314779"/>
    <lineage>
        <taxon>Eukaryota</taxon>
        <taxon>Fungi</taxon>
        <taxon>Dikarya</taxon>
        <taxon>Ascomycota</taxon>
        <taxon>Pezizomycotina</taxon>
        <taxon>Dothideomycetes</taxon>
        <taxon>Dothideomycetes incertae sedis</taxon>
        <taxon>Zopfiaceae</taxon>
        <taxon>Zopfia</taxon>
    </lineage>
</organism>
<dbReference type="EMBL" id="ML994622">
    <property type="protein sequence ID" value="KAF2188772.1"/>
    <property type="molecule type" value="Genomic_DNA"/>
</dbReference>
<gene>
    <name evidence="1" type="ORF">K469DRAFT_70581</name>
</gene>
<reference evidence="1" key="1">
    <citation type="journal article" date="2020" name="Stud. Mycol.">
        <title>101 Dothideomycetes genomes: a test case for predicting lifestyles and emergence of pathogens.</title>
        <authorList>
            <person name="Haridas S."/>
            <person name="Albert R."/>
            <person name="Binder M."/>
            <person name="Bloem J."/>
            <person name="Labutti K."/>
            <person name="Salamov A."/>
            <person name="Andreopoulos B."/>
            <person name="Baker S."/>
            <person name="Barry K."/>
            <person name="Bills G."/>
            <person name="Bluhm B."/>
            <person name="Cannon C."/>
            <person name="Castanera R."/>
            <person name="Culley D."/>
            <person name="Daum C."/>
            <person name="Ezra D."/>
            <person name="Gonzalez J."/>
            <person name="Henrissat B."/>
            <person name="Kuo A."/>
            <person name="Liang C."/>
            <person name="Lipzen A."/>
            <person name="Lutzoni F."/>
            <person name="Magnuson J."/>
            <person name="Mondo S."/>
            <person name="Nolan M."/>
            <person name="Ohm R."/>
            <person name="Pangilinan J."/>
            <person name="Park H.-J."/>
            <person name="Ramirez L."/>
            <person name="Alfaro M."/>
            <person name="Sun H."/>
            <person name="Tritt A."/>
            <person name="Yoshinaga Y."/>
            <person name="Zwiers L.-H."/>
            <person name="Turgeon B."/>
            <person name="Goodwin S."/>
            <person name="Spatafora J."/>
            <person name="Crous P."/>
            <person name="Grigoriev I."/>
        </authorList>
    </citation>
    <scope>NUCLEOTIDE SEQUENCE</scope>
    <source>
        <strain evidence="1">CBS 207.26</strain>
    </source>
</reference>
<protein>
    <submittedName>
        <fullName evidence="1">Uncharacterized protein</fullName>
    </submittedName>
</protein>
<proteinExistence type="predicted"/>
<evidence type="ECO:0000313" key="1">
    <source>
        <dbReference type="EMBL" id="KAF2188772.1"/>
    </source>
</evidence>
<accession>A0A6A6EDA0</accession>
<dbReference type="Proteomes" id="UP000800200">
    <property type="component" value="Unassembled WGS sequence"/>
</dbReference>
<evidence type="ECO:0000313" key="2">
    <source>
        <dbReference type="Proteomes" id="UP000800200"/>
    </source>
</evidence>
<keyword evidence="2" id="KW-1185">Reference proteome</keyword>